<evidence type="ECO:0000313" key="3">
    <source>
        <dbReference type="EMBL" id="CAB4647772.1"/>
    </source>
</evidence>
<dbReference type="InterPro" id="IPR003812">
    <property type="entry name" value="Fido"/>
</dbReference>
<dbReference type="SUPFAM" id="SSF140931">
    <property type="entry name" value="Fic-like"/>
    <property type="match status" value="1"/>
</dbReference>
<feature type="domain" description="Fido" evidence="1">
    <location>
        <begin position="1"/>
        <end position="117"/>
    </location>
</feature>
<reference evidence="2" key="1">
    <citation type="submission" date="2020-05" db="EMBL/GenBank/DDBJ databases">
        <authorList>
            <person name="Chiriac C."/>
            <person name="Salcher M."/>
            <person name="Ghai R."/>
            <person name="Kavagutti S V."/>
        </authorList>
    </citation>
    <scope>NUCLEOTIDE SEQUENCE</scope>
</reference>
<dbReference type="InterPro" id="IPR053737">
    <property type="entry name" value="Type_II_TA_Toxin"/>
</dbReference>
<sequence length="124" mass="13611">MTVFLDLEDATEQLRYLGFHARDLGLLESCLARPKTSLFGEDAYPARSLKAAALMHSVVTSHPLIDGNKRTAWALMITFMLLNGFEIVAETEDAFDFVLAVATQNLDLEGIAAWIDTHAVAVTV</sequence>
<dbReference type="EMBL" id="CAEZVY010000109">
    <property type="protein sequence ID" value="CAB4647772.1"/>
    <property type="molecule type" value="Genomic_DNA"/>
</dbReference>
<dbReference type="Pfam" id="PF02661">
    <property type="entry name" value="Fic"/>
    <property type="match status" value="1"/>
</dbReference>
<name>A0A6J6DQ24_9ZZZZ</name>
<dbReference type="PANTHER" id="PTHR39426:SF1">
    <property type="entry name" value="HOMOLOGY TO DEATH-ON-CURING PROTEIN OF PHAGE P1"/>
    <property type="match status" value="1"/>
</dbReference>
<dbReference type="PROSITE" id="PS51459">
    <property type="entry name" value="FIDO"/>
    <property type="match status" value="1"/>
</dbReference>
<evidence type="ECO:0000259" key="1">
    <source>
        <dbReference type="PROSITE" id="PS51459"/>
    </source>
</evidence>
<gene>
    <name evidence="2" type="ORF">UFOPK1684_00441</name>
    <name evidence="3" type="ORF">UFOPK2158_01017</name>
</gene>
<accession>A0A6J6DQ24</accession>
<dbReference type="NCBIfam" id="TIGR01550">
    <property type="entry name" value="DOC_P1"/>
    <property type="match status" value="1"/>
</dbReference>
<proteinExistence type="predicted"/>
<evidence type="ECO:0000313" key="2">
    <source>
        <dbReference type="EMBL" id="CAB4566330.1"/>
    </source>
</evidence>
<dbReference type="InterPro" id="IPR036597">
    <property type="entry name" value="Fido-like_dom_sf"/>
</dbReference>
<dbReference type="InterPro" id="IPR006440">
    <property type="entry name" value="Doc"/>
</dbReference>
<protein>
    <submittedName>
        <fullName evidence="2">Unannotated protein</fullName>
    </submittedName>
</protein>
<organism evidence="2">
    <name type="scientific">freshwater metagenome</name>
    <dbReference type="NCBI Taxonomy" id="449393"/>
    <lineage>
        <taxon>unclassified sequences</taxon>
        <taxon>metagenomes</taxon>
        <taxon>ecological metagenomes</taxon>
    </lineage>
</organism>
<dbReference type="Gene3D" id="1.20.120.1870">
    <property type="entry name" value="Fic/DOC protein, Fido domain"/>
    <property type="match status" value="1"/>
</dbReference>
<dbReference type="AlphaFoldDB" id="A0A6J6DQ24"/>
<dbReference type="PANTHER" id="PTHR39426">
    <property type="entry name" value="HOMOLOGY TO DEATH-ON-CURING PROTEIN OF PHAGE P1"/>
    <property type="match status" value="1"/>
</dbReference>
<dbReference type="GO" id="GO:0016301">
    <property type="term" value="F:kinase activity"/>
    <property type="evidence" value="ECO:0007669"/>
    <property type="project" value="InterPro"/>
</dbReference>
<dbReference type="EMBL" id="CAEZTM010000013">
    <property type="protein sequence ID" value="CAB4566330.1"/>
    <property type="molecule type" value="Genomic_DNA"/>
</dbReference>